<dbReference type="CDD" id="cd18983">
    <property type="entry name" value="CBD_MSL3_like"/>
    <property type="match status" value="1"/>
</dbReference>
<evidence type="ECO:0000256" key="9">
    <source>
        <dbReference type="ARBA" id="ARBA00023204"/>
    </source>
</evidence>
<feature type="region of interest" description="Disordered" evidence="13">
    <location>
        <begin position="154"/>
        <end position="278"/>
    </location>
</feature>
<comment type="subunit">
    <text evidence="3">Component of the NuA4 histone acetyltransferase complex.</text>
</comment>
<evidence type="ECO:0000256" key="10">
    <source>
        <dbReference type="ARBA" id="ARBA00023242"/>
    </source>
</evidence>
<dbReference type="GeneID" id="26241940"/>
<evidence type="ECO:0000256" key="5">
    <source>
        <dbReference type="ARBA" id="ARBA00022763"/>
    </source>
</evidence>
<reference evidence="16 17" key="1">
    <citation type="submission" date="2020-07" db="EMBL/GenBank/DDBJ databases">
        <title>Telomere length de novo assembly of all 7 chromosomes of the fungus, Metarhizium brunneum, using a novel assembly pipeline.</title>
        <authorList>
            <person name="Saud z."/>
            <person name="Kortsinoglou A."/>
            <person name="Kouvelis V.N."/>
            <person name="Butt T.M."/>
        </authorList>
    </citation>
    <scope>NUCLEOTIDE SEQUENCE [LARGE SCALE GENOMIC DNA]</scope>
    <source>
        <strain evidence="16 17">4556</strain>
    </source>
</reference>
<dbReference type="GO" id="GO:0006325">
    <property type="term" value="P:chromatin organization"/>
    <property type="evidence" value="ECO:0007669"/>
    <property type="project" value="UniProtKB-KW"/>
</dbReference>
<dbReference type="GO" id="GO:0006281">
    <property type="term" value="P:DNA repair"/>
    <property type="evidence" value="ECO:0007669"/>
    <property type="project" value="UniProtKB-KW"/>
</dbReference>
<keyword evidence="10" id="KW-0539">Nucleus</keyword>
<dbReference type="FunFam" id="1.10.274.30:FF:000004">
    <property type="entry name" value="Putative Chromatin modification-related protein eaf3"/>
    <property type="match status" value="1"/>
</dbReference>
<gene>
    <name evidence="16" type="primary">eaf3</name>
    <name evidence="16" type="ORF">G6M90_00g071530</name>
</gene>
<keyword evidence="5" id="KW-0227">DNA damage</keyword>
<dbReference type="InterPro" id="IPR038217">
    <property type="entry name" value="MRG_C_sf"/>
</dbReference>
<dbReference type="Gene3D" id="1.10.274.30">
    <property type="entry name" value="MRG domain"/>
    <property type="match status" value="1"/>
</dbReference>
<evidence type="ECO:0000256" key="7">
    <source>
        <dbReference type="ARBA" id="ARBA00023015"/>
    </source>
</evidence>
<dbReference type="InterPro" id="IPR026541">
    <property type="entry name" value="MRG_dom"/>
</dbReference>
<evidence type="ECO:0000256" key="12">
    <source>
        <dbReference type="ARBA" id="ARBA00072864"/>
    </source>
</evidence>
<dbReference type="PANTHER" id="PTHR10880:SF15">
    <property type="entry name" value="MSL COMPLEX SUBUNIT 3"/>
    <property type="match status" value="1"/>
</dbReference>
<evidence type="ECO:0000256" key="13">
    <source>
        <dbReference type="SAM" id="MobiDB-lite"/>
    </source>
</evidence>
<dbReference type="AlphaFoldDB" id="A0A7D5V1A5"/>
<evidence type="ECO:0000313" key="17">
    <source>
        <dbReference type="Proteomes" id="UP000510686"/>
    </source>
</evidence>
<evidence type="ECO:0000259" key="15">
    <source>
        <dbReference type="Pfam" id="PF22732"/>
    </source>
</evidence>
<dbReference type="Pfam" id="PF05712">
    <property type="entry name" value="MRG"/>
    <property type="match status" value="1"/>
</dbReference>
<organism evidence="16 17">
    <name type="scientific">Metarhizium brunneum</name>
    <dbReference type="NCBI Taxonomy" id="500148"/>
    <lineage>
        <taxon>Eukaryota</taxon>
        <taxon>Fungi</taxon>
        <taxon>Dikarya</taxon>
        <taxon>Ascomycota</taxon>
        <taxon>Pezizomycotina</taxon>
        <taxon>Sordariomycetes</taxon>
        <taxon>Hypocreomycetidae</taxon>
        <taxon>Hypocreales</taxon>
        <taxon>Clavicipitaceae</taxon>
        <taxon>Metarhizium</taxon>
    </lineage>
</organism>
<feature type="domain" description="MSL3 chromodomain-like" evidence="15">
    <location>
        <begin position="12"/>
        <end position="81"/>
    </location>
</feature>
<evidence type="ECO:0000256" key="1">
    <source>
        <dbReference type="ARBA" id="ARBA00004123"/>
    </source>
</evidence>
<dbReference type="OrthoDB" id="124855at2759"/>
<feature type="compositionally biased region" description="Pro residues" evidence="13">
    <location>
        <begin position="263"/>
        <end position="272"/>
    </location>
</feature>
<feature type="region of interest" description="Disordered" evidence="13">
    <location>
        <begin position="82"/>
        <end position="128"/>
    </location>
</feature>
<feature type="compositionally biased region" description="Basic residues" evidence="13">
    <location>
        <begin position="206"/>
        <end position="215"/>
    </location>
</feature>
<comment type="similarity">
    <text evidence="2">Belongs to the MRG family.</text>
</comment>
<dbReference type="Pfam" id="PF22732">
    <property type="entry name" value="MSL3_chromo-like"/>
    <property type="match status" value="1"/>
</dbReference>
<evidence type="ECO:0000259" key="14">
    <source>
        <dbReference type="Pfam" id="PF05712"/>
    </source>
</evidence>
<protein>
    <recommendedName>
        <fullName evidence="4">Chromatin modification-related protein EAF3</fullName>
    </recommendedName>
    <alternativeName>
        <fullName evidence="12">Chromatin modification-related protein eaf3</fullName>
    </alternativeName>
</protein>
<name>A0A7D5V1A5_9HYPO</name>
<feature type="domain" description="MRG" evidence="14">
    <location>
        <begin position="349"/>
        <end position="522"/>
    </location>
</feature>
<dbReference type="InterPro" id="IPR016197">
    <property type="entry name" value="Chromo-like_dom_sf"/>
</dbReference>
<dbReference type="GO" id="GO:0006355">
    <property type="term" value="P:regulation of DNA-templated transcription"/>
    <property type="evidence" value="ECO:0007669"/>
    <property type="project" value="InterPro"/>
</dbReference>
<dbReference type="PANTHER" id="PTHR10880">
    <property type="entry name" value="MORTALITY FACTOR 4-LIKE PROTEIN"/>
    <property type="match status" value="1"/>
</dbReference>
<comment type="function">
    <text evidence="11">Involved in deacetylation of histones, chromatin assembly and chromosome segregation. May act as a transcriptional oscillator, directing histone deacetylases to specific chromosomal domains. Component of the NuA4 histone acetyltransferase complex which is involved in transcriptional activation of selected genes principally by acetylation of nucleosomal histone H4 and H2A. The NuA4 complex is also involved in DNA repair.</text>
</comment>
<feature type="compositionally biased region" description="Basic residues" evidence="13">
    <location>
        <begin position="186"/>
        <end position="197"/>
    </location>
</feature>
<dbReference type="Gene3D" id="2.30.30.140">
    <property type="match status" value="1"/>
</dbReference>
<proteinExistence type="inferred from homology"/>
<sequence length="535" mass="60485">MAPARQQQTPQFNKDEKVLCFHMDMLYEAKVMDVQPGEKPGDGFRYKVHYKGWKNTWDDWVLADRIRPFDDEHKELAAQLHAQVKSSMQKNSKQPKKNLKGGDSARGSEERGSGAPQGGRGGRRGKDWELEQKRHFVFSRFSGIKMPRCVVSQAPKRPKVGRGVNTTKASNTAKVPKVNKITKVSKVSKKVSKVSKKVSKDDGKGKGCKSARAKKLPSTARPPREHARQTFPLSNVRGCPHAEDDAEHAGHAGHADAATIAPAPRPGPPATPPGSRRSNIASKIKRLRMAPDHLLQFPQVNHRYLSAQGRILFDNRYEVPPSPPADSPKRLPRHTKAAPKATHAVAQAGSEDAFHSKPMINLPVPDHIQAMLVDDWENITKNNQLVPLPHPKPVTRILEDYLSFERPHREEGSASMDILVEVVAGFREYFEKALSRILLYRFERHQYMDLRKLWDNVESTKYKSVCDVYGAEHLSRLLVSLPELLAQTNMDQQSVSRLREEIGKFTVWLGRHCETYFVNEYETPSQEYVDKARSF</sequence>
<evidence type="ECO:0000256" key="4">
    <source>
        <dbReference type="ARBA" id="ARBA00018505"/>
    </source>
</evidence>
<evidence type="ECO:0000313" key="16">
    <source>
        <dbReference type="EMBL" id="QLI70612.1"/>
    </source>
</evidence>
<evidence type="ECO:0000256" key="11">
    <source>
        <dbReference type="ARBA" id="ARBA00057322"/>
    </source>
</evidence>
<dbReference type="SUPFAM" id="SSF54160">
    <property type="entry name" value="Chromo domain-like"/>
    <property type="match status" value="1"/>
</dbReference>
<dbReference type="InterPro" id="IPR053820">
    <property type="entry name" value="MSL3_chromo-like"/>
</dbReference>
<dbReference type="EMBL" id="CP058935">
    <property type="protein sequence ID" value="QLI70612.1"/>
    <property type="molecule type" value="Genomic_DNA"/>
</dbReference>
<feature type="compositionally biased region" description="Basic and acidic residues" evidence="13">
    <location>
        <begin position="240"/>
        <end position="254"/>
    </location>
</feature>
<comment type="subcellular location">
    <subcellularLocation>
        <location evidence="1">Nucleus</location>
    </subcellularLocation>
</comment>
<dbReference type="RefSeq" id="XP_014545907.2">
    <property type="nucleotide sequence ID" value="XM_014690421.2"/>
</dbReference>
<keyword evidence="6" id="KW-0156">Chromatin regulator</keyword>
<keyword evidence="8" id="KW-0804">Transcription</keyword>
<keyword evidence="9" id="KW-0234">DNA repair</keyword>
<dbReference type="KEGG" id="mbrn:26241940"/>
<keyword evidence="7" id="KW-0805">Transcription regulation</keyword>
<dbReference type="GO" id="GO:0032221">
    <property type="term" value="C:Rpd3S complex"/>
    <property type="evidence" value="ECO:0007669"/>
    <property type="project" value="TreeGrafter"/>
</dbReference>
<evidence type="ECO:0000256" key="8">
    <source>
        <dbReference type="ARBA" id="ARBA00023163"/>
    </source>
</evidence>
<dbReference type="Proteomes" id="UP000510686">
    <property type="component" value="Chromosome 4"/>
</dbReference>
<evidence type="ECO:0000256" key="2">
    <source>
        <dbReference type="ARBA" id="ARBA00009093"/>
    </source>
</evidence>
<dbReference type="GO" id="GO:0035267">
    <property type="term" value="C:NuA4 histone acetyltransferase complex"/>
    <property type="evidence" value="ECO:0007669"/>
    <property type="project" value="TreeGrafter"/>
</dbReference>
<keyword evidence="17" id="KW-1185">Reference proteome</keyword>
<dbReference type="InterPro" id="IPR008676">
    <property type="entry name" value="MRG"/>
</dbReference>
<feature type="compositionally biased region" description="Polar residues" evidence="13">
    <location>
        <begin position="164"/>
        <end position="173"/>
    </location>
</feature>
<accession>A0A7D5V1A5</accession>
<evidence type="ECO:0000256" key="6">
    <source>
        <dbReference type="ARBA" id="ARBA00022853"/>
    </source>
</evidence>
<dbReference type="PROSITE" id="PS51640">
    <property type="entry name" value="MRG"/>
    <property type="match status" value="1"/>
</dbReference>
<evidence type="ECO:0000256" key="3">
    <source>
        <dbReference type="ARBA" id="ARBA00011353"/>
    </source>
</evidence>